<organism evidence="1 2">
    <name type="scientific">Nocardia macrotermitis</name>
    <dbReference type="NCBI Taxonomy" id="2585198"/>
    <lineage>
        <taxon>Bacteria</taxon>
        <taxon>Bacillati</taxon>
        <taxon>Actinomycetota</taxon>
        <taxon>Actinomycetes</taxon>
        <taxon>Mycobacteriales</taxon>
        <taxon>Nocardiaceae</taxon>
        <taxon>Nocardia</taxon>
    </lineage>
</organism>
<proteinExistence type="predicted"/>
<protein>
    <recommendedName>
        <fullName evidence="3">Excreted virulence factor EspC (Type VII ESX diderm)</fullName>
    </recommendedName>
</protein>
<evidence type="ECO:0000313" key="2">
    <source>
        <dbReference type="Proteomes" id="UP000438448"/>
    </source>
</evidence>
<gene>
    <name evidence="1" type="ORF">NRB20_21310</name>
</gene>
<name>A0A7K0CZY9_9NOCA</name>
<evidence type="ECO:0000313" key="1">
    <source>
        <dbReference type="EMBL" id="MQY19047.1"/>
    </source>
</evidence>
<dbReference type="AlphaFoldDB" id="A0A7K0CZY9"/>
<accession>A0A7K0CZY9</accession>
<comment type="caution">
    <text evidence="1">The sequence shown here is derived from an EMBL/GenBank/DDBJ whole genome shotgun (WGS) entry which is preliminary data.</text>
</comment>
<dbReference type="EMBL" id="WEGK01000004">
    <property type="protein sequence ID" value="MQY19047.1"/>
    <property type="molecule type" value="Genomic_DNA"/>
</dbReference>
<dbReference type="Proteomes" id="UP000438448">
    <property type="component" value="Unassembled WGS sequence"/>
</dbReference>
<evidence type="ECO:0008006" key="3">
    <source>
        <dbReference type="Google" id="ProtNLM"/>
    </source>
</evidence>
<reference evidence="1 2" key="1">
    <citation type="submission" date="2019-10" db="EMBL/GenBank/DDBJ databases">
        <title>Nocardia macrotermitis sp. nov. and Nocardia aurantia sp. nov., isolated from the gut of fungus growing-termite Macrotermes natalensis.</title>
        <authorList>
            <person name="Benndorf R."/>
            <person name="Schwitalla J."/>
            <person name="Martin K."/>
            <person name="De Beer W."/>
            <person name="Kaster A.-K."/>
            <person name="Vollmers J."/>
            <person name="Poulsen M."/>
            <person name="Beemelmanns C."/>
        </authorList>
    </citation>
    <scope>NUCLEOTIDE SEQUENCE [LARGE SCALE GENOMIC DNA]</scope>
    <source>
        <strain evidence="1 2">RB20</strain>
    </source>
</reference>
<dbReference type="RefSeq" id="WP_153409910.1">
    <property type="nucleotide sequence ID" value="NZ_WEGK01000004.1"/>
</dbReference>
<sequence length="112" mass="11381">MADSDYVGVSTGELGKFAEELRTSSGTVNGTVKNVTGNLWGAGTNAHGVESGRNYAQQGKAINDALTEIGKWLGDWSSAAGALADAIGAAKVGYTDTDAVNASNTQKVTNSV</sequence>
<keyword evidence="2" id="KW-1185">Reference proteome</keyword>
<dbReference type="OrthoDB" id="4556588at2"/>